<keyword evidence="2" id="KW-1185">Reference proteome</keyword>
<dbReference type="AlphaFoldDB" id="A0A8J4E9H1"/>
<protein>
    <submittedName>
        <fullName evidence="1">Uncharacterized protein</fullName>
    </submittedName>
</protein>
<sequence length="153" mass="16890">MTVQMTETSEADAGPPDTVLGLLVGSINNLTEPIEDGSPINLFVQGILLSGQIIPDWQWFEEQATLNPGASPEAMIAEILKDKRDRVRRLRGRVLDDLTPEEHEEALAPPAFIHLKNCRVFMPQPVPSSGDLYWRGRLADISGWSYGQLIPSG</sequence>
<accession>A0A8J4E9H1</accession>
<organism evidence="1 2">
    <name type="scientific">Virgisporangium ochraceum</name>
    <dbReference type="NCBI Taxonomy" id="65505"/>
    <lineage>
        <taxon>Bacteria</taxon>
        <taxon>Bacillati</taxon>
        <taxon>Actinomycetota</taxon>
        <taxon>Actinomycetes</taxon>
        <taxon>Micromonosporales</taxon>
        <taxon>Micromonosporaceae</taxon>
        <taxon>Virgisporangium</taxon>
    </lineage>
</organism>
<reference evidence="1" key="1">
    <citation type="submission" date="2021-01" db="EMBL/GenBank/DDBJ databases">
        <title>Whole genome shotgun sequence of Virgisporangium ochraceum NBRC 16418.</title>
        <authorList>
            <person name="Komaki H."/>
            <person name="Tamura T."/>
        </authorList>
    </citation>
    <scope>NUCLEOTIDE SEQUENCE</scope>
    <source>
        <strain evidence="1">NBRC 16418</strain>
    </source>
</reference>
<gene>
    <name evidence="1" type="ORF">Voc01_012300</name>
</gene>
<dbReference type="Proteomes" id="UP000635606">
    <property type="component" value="Unassembled WGS sequence"/>
</dbReference>
<dbReference type="EMBL" id="BOPH01000017">
    <property type="protein sequence ID" value="GIJ66313.1"/>
    <property type="molecule type" value="Genomic_DNA"/>
</dbReference>
<evidence type="ECO:0000313" key="1">
    <source>
        <dbReference type="EMBL" id="GIJ66313.1"/>
    </source>
</evidence>
<comment type="caution">
    <text evidence="1">The sequence shown here is derived from an EMBL/GenBank/DDBJ whole genome shotgun (WGS) entry which is preliminary data.</text>
</comment>
<proteinExistence type="predicted"/>
<name>A0A8J4E9H1_9ACTN</name>
<evidence type="ECO:0000313" key="2">
    <source>
        <dbReference type="Proteomes" id="UP000635606"/>
    </source>
</evidence>